<sequence length="107" mass="11282">MLQIKRFFGGCPEGHLAWMGLSSGHGSRFWVCLTGPAVRHLSRLPGAGAASPALASTGPALGDVARAPHSRRRCSMAPKARGGNPHPLGRPRPPRPDKTGNVIVFVE</sequence>
<evidence type="ECO:0000256" key="1">
    <source>
        <dbReference type="SAM" id="MobiDB-lite"/>
    </source>
</evidence>
<evidence type="ECO:0000313" key="2">
    <source>
        <dbReference type="EMBL" id="GAA0526156.1"/>
    </source>
</evidence>
<reference evidence="2 3" key="1">
    <citation type="journal article" date="2019" name="Int. J. Syst. Evol. Microbiol.">
        <title>The Global Catalogue of Microorganisms (GCM) 10K type strain sequencing project: providing services to taxonomists for standard genome sequencing and annotation.</title>
        <authorList>
            <consortium name="The Broad Institute Genomics Platform"/>
            <consortium name="The Broad Institute Genome Sequencing Center for Infectious Disease"/>
            <person name="Wu L."/>
            <person name="Ma J."/>
        </authorList>
    </citation>
    <scope>NUCLEOTIDE SEQUENCE [LARGE SCALE GENOMIC DNA]</scope>
    <source>
        <strain evidence="2 3">JCM 5052</strain>
    </source>
</reference>
<comment type="caution">
    <text evidence="2">The sequence shown here is derived from an EMBL/GenBank/DDBJ whole genome shotgun (WGS) entry which is preliminary data.</text>
</comment>
<feature type="compositionally biased region" description="Low complexity" evidence="1">
    <location>
        <begin position="47"/>
        <end position="61"/>
    </location>
</feature>
<dbReference type="EMBL" id="BAAABZ010000016">
    <property type="protein sequence ID" value="GAA0526156.1"/>
    <property type="molecule type" value="Genomic_DNA"/>
</dbReference>
<proteinExistence type="predicted"/>
<gene>
    <name evidence="2" type="ORF">GCM10010390_30740</name>
</gene>
<evidence type="ECO:0000313" key="3">
    <source>
        <dbReference type="Proteomes" id="UP001501576"/>
    </source>
</evidence>
<feature type="region of interest" description="Disordered" evidence="1">
    <location>
        <begin position="47"/>
        <end position="107"/>
    </location>
</feature>
<protein>
    <submittedName>
        <fullName evidence="2">Uncharacterized protein</fullName>
    </submittedName>
</protein>
<name>A0ABN1CTZ4_9ACTN</name>
<accession>A0ABN1CTZ4</accession>
<dbReference type="Proteomes" id="UP001501576">
    <property type="component" value="Unassembled WGS sequence"/>
</dbReference>
<organism evidence="2 3">
    <name type="scientific">Streptomyces mordarskii</name>
    <dbReference type="NCBI Taxonomy" id="1226758"/>
    <lineage>
        <taxon>Bacteria</taxon>
        <taxon>Bacillati</taxon>
        <taxon>Actinomycetota</taxon>
        <taxon>Actinomycetes</taxon>
        <taxon>Kitasatosporales</taxon>
        <taxon>Streptomycetaceae</taxon>
        <taxon>Streptomyces</taxon>
    </lineage>
</organism>
<keyword evidence="3" id="KW-1185">Reference proteome</keyword>